<dbReference type="Pfam" id="PF00488">
    <property type="entry name" value="MutS_V"/>
    <property type="match status" value="1"/>
</dbReference>
<reference evidence="12" key="1">
    <citation type="submission" date="2017-05" db="UniProtKB">
        <authorList>
            <consortium name="EnsemblMetazoa"/>
        </authorList>
    </citation>
    <scope>IDENTIFICATION</scope>
</reference>
<keyword evidence="4" id="KW-0067">ATP-binding</keyword>
<evidence type="ECO:0000256" key="1">
    <source>
        <dbReference type="ARBA" id="ARBA00006271"/>
    </source>
</evidence>
<keyword evidence="7" id="KW-0469">Meiosis</keyword>
<dbReference type="PANTHER" id="PTHR11361:SF20">
    <property type="entry name" value="MUTS PROTEIN HOMOLOG 5"/>
    <property type="match status" value="1"/>
</dbReference>
<dbReference type="InterPro" id="IPR027417">
    <property type="entry name" value="P-loop_NTPase"/>
</dbReference>
<dbReference type="SUPFAM" id="SSF48334">
    <property type="entry name" value="DNA repair protein MutS, domain III"/>
    <property type="match status" value="1"/>
</dbReference>
<evidence type="ECO:0000259" key="11">
    <source>
        <dbReference type="PROSITE" id="PS00486"/>
    </source>
</evidence>
<dbReference type="GO" id="GO:0005524">
    <property type="term" value="F:ATP binding"/>
    <property type="evidence" value="ECO:0007669"/>
    <property type="project" value="UniProtKB-KW"/>
</dbReference>
<dbReference type="eggNOG" id="KOG0221">
    <property type="taxonomic scope" value="Eukaryota"/>
</dbReference>
<dbReference type="PROSITE" id="PS00486">
    <property type="entry name" value="DNA_MISMATCH_REPAIR_2"/>
    <property type="match status" value="1"/>
</dbReference>
<dbReference type="Pfam" id="PF05192">
    <property type="entry name" value="MutS_III"/>
    <property type="match status" value="1"/>
</dbReference>
<evidence type="ECO:0000256" key="7">
    <source>
        <dbReference type="ARBA" id="ARBA00023254"/>
    </source>
</evidence>
<dbReference type="InterPro" id="IPR011184">
    <property type="entry name" value="DNA_mismatch_repair_Msh2"/>
</dbReference>
<comment type="similarity">
    <text evidence="1">Belongs to the DNA mismatch repair MutS family.</text>
</comment>
<evidence type="ECO:0000256" key="2">
    <source>
        <dbReference type="ARBA" id="ARBA00022741"/>
    </source>
</evidence>
<dbReference type="Gene3D" id="1.10.1420.10">
    <property type="match status" value="1"/>
</dbReference>
<dbReference type="OrthoDB" id="29596at2759"/>
<keyword evidence="2" id="KW-0547">Nucleotide-binding</keyword>
<dbReference type="STRING" id="400682.A0A1X7UDR7"/>
<organism evidence="12">
    <name type="scientific">Amphimedon queenslandica</name>
    <name type="common">Sponge</name>
    <dbReference type="NCBI Taxonomy" id="400682"/>
    <lineage>
        <taxon>Eukaryota</taxon>
        <taxon>Metazoa</taxon>
        <taxon>Porifera</taxon>
        <taxon>Demospongiae</taxon>
        <taxon>Heteroscleromorpha</taxon>
        <taxon>Haplosclerida</taxon>
        <taxon>Niphatidae</taxon>
        <taxon>Amphimedon</taxon>
    </lineage>
</organism>
<dbReference type="SMART" id="SM00533">
    <property type="entry name" value="MUTSd"/>
    <property type="match status" value="1"/>
</dbReference>
<evidence type="ECO:0000256" key="9">
    <source>
        <dbReference type="ARBA" id="ARBA00071136"/>
    </source>
</evidence>
<dbReference type="Gene3D" id="3.40.50.300">
    <property type="entry name" value="P-loop containing nucleotide triphosphate hydrolases"/>
    <property type="match status" value="1"/>
</dbReference>
<evidence type="ECO:0000256" key="5">
    <source>
        <dbReference type="ARBA" id="ARBA00023125"/>
    </source>
</evidence>
<dbReference type="InterPro" id="IPR000432">
    <property type="entry name" value="DNA_mismatch_repair_MutS_C"/>
</dbReference>
<evidence type="ECO:0000256" key="10">
    <source>
        <dbReference type="SAM" id="MobiDB-lite"/>
    </source>
</evidence>
<evidence type="ECO:0000256" key="3">
    <source>
        <dbReference type="ARBA" id="ARBA00022763"/>
    </source>
</evidence>
<dbReference type="SUPFAM" id="SSF52540">
    <property type="entry name" value="P-loop containing nucleoside triphosphate hydrolases"/>
    <property type="match status" value="1"/>
</dbReference>
<dbReference type="FunFam" id="1.10.1420.10:FF:000008">
    <property type="entry name" value="MutS homolog 5 (E. coli)"/>
    <property type="match status" value="1"/>
</dbReference>
<feature type="region of interest" description="Disordered" evidence="10">
    <location>
        <begin position="1"/>
        <end position="21"/>
    </location>
</feature>
<keyword evidence="3" id="KW-0227">DNA damage</keyword>
<dbReference type="AlphaFoldDB" id="A0A1X7UDR7"/>
<dbReference type="CDD" id="cd03281">
    <property type="entry name" value="ABC_MSH5_euk"/>
    <property type="match status" value="1"/>
</dbReference>
<dbReference type="InterPro" id="IPR045076">
    <property type="entry name" value="MutS"/>
</dbReference>
<dbReference type="EnsemblMetazoa" id="Aqu2.1.25907_001">
    <property type="protein sequence ID" value="Aqu2.1.25907_001"/>
    <property type="gene ID" value="Aqu2.1.25907"/>
</dbReference>
<evidence type="ECO:0000256" key="8">
    <source>
        <dbReference type="ARBA" id="ARBA00057350"/>
    </source>
</evidence>
<comment type="function">
    <text evidence="8">Involved in DNA mismatch repair and meiotic recombination processes. Facilitates crossovers between homologs during meiosis.</text>
</comment>
<evidence type="ECO:0000256" key="6">
    <source>
        <dbReference type="ARBA" id="ARBA00023204"/>
    </source>
</evidence>
<dbReference type="GO" id="GO:0051026">
    <property type="term" value="P:chiasma assembly"/>
    <property type="evidence" value="ECO:0007669"/>
    <property type="project" value="TreeGrafter"/>
</dbReference>
<keyword evidence="5" id="KW-0238">DNA-binding</keyword>
<dbReference type="GO" id="GO:0140664">
    <property type="term" value="F:ATP-dependent DNA damage sensor activity"/>
    <property type="evidence" value="ECO:0007669"/>
    <property type="project" value="InterPro"/>
</dbReference>
<proteinExistence type="inferred from homology"/>
<dbReference type="GO" id="GO:0006298">
    <property type="term" value="P:mismatch repair"/>
    <property type="evidence" value="ECO:0007669"/>
    <property type="project" value="InterPro"/>
</dbReference>
<accession>A0A1X7UDR7</accession>
<protein>
    <recommendedName>
        <fullName evidence="9">MutS protein homolog 5</fullName>
    </recommendedName>
</protein>
<evidence type="ECO:0000256" key="4">
    <source>
        <dbReference type="ARBA" id="ARBA00022840"/>
    </source>
</evidence>
<sequence length="844" mass="94200">MASCSSAGVDEDQLGEGDVVQKPSKIPKTSIWDTTDEESIQSQLIMSVLYNGGCLGLSYYDTESGQLCIMLDVAETKDYEILKRVIMQVEPSVILTSSKQDENMQQILKDCSSPEGDTGSIFAFSISVEVLPSVEFKYETAHRRIMSYSWPGVQGAGTGEGRAEGIEKEREVRISSIIPMDSSNMVRSTGALLKYLDKKRIGIELEDIGTHVPILSVKRFTLDDLLLMDETAFSSLRIFYRENHPSVYKGSSGSKEGLSLFGIANHTRSSLGHKLLKLWFLRPLKDIGTLSKRLDAIEYLSLIKNNETVASLTDCLKNIKNIPRILVRMSQSHLSITDWQSLYKTTFNAINICELCSTLPQNIYIFKKIKGVLSDGLYQIASLITKVVDFEESVAQNRFVVKYGVNSDLDEKKHTFDGLTDLMTKVAATELAGLDPEVKECQVIYVPQIGFLLRFEKVSWMKQEPDFHIKDMTFAVRKQYLKFLSEGHVHYRTKATIELDDLLGDTQWDIHDAETAMMHRLQSVLMEHSGALISVIECTTELDCLVSMSKLAKEHNFVKPELTEDNVIYIKNGRHPLQELCVNTFVPNDTVSDSAHGTMKILTGANASGKSVYLTQVGLIVYLAHIGSFVPAEAAKIGIMDGIFTRVQTRESVSIAQSTFLIDINQVSTAVQCGTHRSLILLDEFGKGTATVDGLALLAAVLRHWLKKEEECPHILVSTHFHSLLDQKLLPDSELIEYLTMDTINDKGELVFLYQLVPGKSDTSHACHIAATVGLPPEIIERAQKVSQQIRCNEPVTQINDANTEAKTKVCIDIVNRFMELDLEKDDVVGFLQDYVLPTAKDII</sequence>
<keyword evidence="6" id="KW-0234">DNA repair</keyword>
<dbReference type="SMART" id="SM00534">
    <property type="entry name" value="MUTSac"/>
    <property type="match status" value="1"/>
</dbReference>
<dbReference type="InterPro" id="IPR036187">
    <property type="entry name" value="DNA_mismatch_repair_MutS_sf"/>
</dbReference>
<dbReference type="PANTHER" id="PTHR11361">
    <property type="entry name" value="DNA MISMATCH REPAIR PROTEIN MUTS FAMILY MEMBER"/>
    <property type="match status" value="1"/>
</dbReference>
<dbReference type="GO" id="GO:0030983">
    <property type="term" value="F:mismatched DNA binding"/>
    <property type="evidence" value="ECO:0007669"/>
    <property type="project" value="InterPro"/>
</dbReference>
<dbReference type="FunFam" id="3.40.50.300:FF:000820">
    <property type="entry name" value="MutS homolog 5 (E. coli)"/>
    <property type="match status" value="1"/>
</dbReference>
<dbReference type="InterPro" id="IPR036678">
    <property type="entry name" value="MutS_con_dom_sf"/>
</dbReference>
<name>A0A1X7UDR7_AMPQE</name>
<dbReference type="InterPro" id="IPR007696">
    <property type="entry name" value="DNA_mismatch_repair_MutS_core"/>
</dbReference>
<evidence type="ECO:0000313" key="12">
    <source>
        <dbReference type="EnsemblMetazoa" id="Aqu2.1.25907_001"/>
    </source>
</evidence>
<feature type="domain" description="DNA mismatch repair proteins mutS family" evidence="11">
    <location>
        <begin position="678"/>
        <end position="694"/>
    </location>
</feature>
<dbReference type="GO" id="GO:0005634">
    <property type="term" value="C:nucleus"/>
    <property type="evidence" value="ECO:0007669"/>
    <property type="project" value="TreeGrafter"/>
</dbReference>
<dbReference type="SUPFAM" id="SSF53150">
    <property type="entry name" value="DNA repair protein MutS, domain II"/>
    <property type="match status" value="1"/>
</dbReference>
<dbReference type="PIRSF" id="PIRSF005813">
    <property type="entry name" value="MSH2"/>
    <property type="match status" value="1"/>
</dbReference>
<dbReference type="InParanoid" id="A0A1X7UDR7"/>